<accession>A0A0A9GUA7</accession>
<protein>
    <submittedName>
        <fullName evidence="1">Uncharacterized protein</fullName>
    </submittedName>
</protein>
<dbReference type="EMBL" id="GBRH01171750">
    <property type="protein sequence ID" value="JAE26146.1"/>
    <property type="molecule type" value="Transcribed_RNA"/>
</dbReference>
<reference evidence="1" key="1">
    <citation type="submission" date="2014-09" db="EMBL/GenBank/DDBJ databases">
        <authorList>
            <person name="Magalhaes I.L.F."/>
            <person name="Oliveira U."/>
            <person name="Santos F.R."/>
            <person name="Vidigal T.H.D.A."/>
            <person name="Brescovit A.D."/>
            <person name="Santos A.J."/>
        </authorList>
    </citation>
    <scope>NUCLEOTIDE SEQUENCE</scope>
    <source>
        <tissue evidence="1">Shoot tissue taken approximately 20 cm above the soil surface</tissue>
    </source>
</reference>
<dbReference type="AlphaFoldDB" id="A0A0A9GUA7"/>
<reference evidence="1" key="2">
    <citation type="journal article" date="2015" name="Data Brief">
        <title>Shoot transcriptome of the giant reed, Arundo donax.</title>
        <authorList>
            <person name="Barrero R.A."/>
            <person name="Guerrero F.D."/>
            <person name="Moolhuijzen P."/>
            <person name="Goolsby J.A."/>
            <person name="Tidwell J."/>
            <person name="Bellgard S.E."/>
            <person name="Bellgard M.I."/>
        </authorList>
    </citation>
    <scope>NUCLEOTIDE SEQUENCE</scope>
    <source>
        <tissue evidence="1">Shoot tissue taken approximately 20 cm above the soil surface</tissue>
    </source>
</reference>
<evidence type="ECO:0000313" key="1">
    <source>
        <dbReference type="EMBL" id="JAE26146.1"/>
    </source>
</evidence>
<organism evidence="1">
    <name type="scientific">Arundo donax</name>
    <name type="common">Giant reed</name>
    <name type="synonym">Donax arundinaceus</name>
    <dbReference type="NCBI Taxonomy" id="35708"/>
    <lineage>
        <taxon>Eukaryota</taxon>
        <taxon>Viridiplantae</taxon>
        <taxon>Streptophyta</taxon>
        <taxon>Embryophyta</taxon>
        <taxon>Tracheophyta</taxon>
        <taxon>Spermatophyta</taxon>
        <taxon>Magnoliopsida</taxon>
        <taxon>Liliopsida</taxon>
        <taxon>Poales</taxon>
        <taxon>Poaceae</taxon>
        <taxon>PACMAD clade</taxon>
        <taxon>Arundinoideae</taxon>
        <taxon>Arundineae</taxon>
        <taxon>Arundo</taxon>
    </lineage>
</organism>
<sequence length="47" mass="5234">MLVAKENGRRGNLTYIKSFSKHTLQVKDLCNGWRRSAQKGGNGENLG</sequence>
<name>A0A0A9GUA7_ARUDO</name>
<proteinExistence type="predicted"/>